<gene>
    <name evidence="2" type="ORF">N1032_20640</name>
</gene>
<dbReference type="Proteomes" id="UP001165586">
    <property type="component" value="Unassembled WGS sequence"/>
</dbReference>
<dbReference type="InterPro" id="IPR050114">
    <property type="entry name" value="UPF0173_UPF0282_UlaG_hydrolase"/>
</dbReference>
<keyword evidence="3" id="KW-1185">Reference proteome</keyword>
<dbReference type="InterPro" id="IPR001279">
    <property type="entry name" value="Metallo-B-lactamas"/>
</dbReference>
<dbReference type="PANTHER" id="PTHR43546">
    <property type="entry name" value="UPF0173 METAL-DEPENDENT HYDROLASE MJ1163-RELATED"/>
    <property type="match status" value="1"/>
</dbReference>
<evidence type="ECO:0000259" key="1">
    <source>
        <dbReference type="SMART" id="SM00849"/>
    </source>
</evidence>
<feature type="domain" description="Metallo-beta-lactamase" evidence="1">
    <location>
        <begin position="7"/>
        <end position="174"/>
    </location>
</feature>
<name>A0ABT2H890_9MICO</name>
<dbReference type="SUPFAM" id="SSF56281">
    <property type="entry name" value="Metallo-hydrolase/oxidoreductase"/>
    <property type="match status" value="1"/>
</dbReference>
<evidence type="ECO:0000313" key="2">
    <source>
        <dbReference type="EMBL" id="MCS5736153.1"/>
    </source>
</evidence>
<dbReference type="RefSeq" id="WP_259541937.1">
    <property type="nucleotide sequence ID" value="NZ_JANLCJ010000012.1"/>
</dbReference>
<dbReference type="EMBL" id="JANLCJ010000012">
    <property type="protein sequence ID" value="MCS5736153.1"/>
    <property type="molecule type" value="Genomic_DNA"/>
</dbReference>
<organism evidence="2 3">
    <name type="scientific">Herbiconiux daphne</name>
    <dbReference type="NCBI Taxonomy" id="2970914"/>
    <lineage>
        <taxon>Bacteria</taxon>
        <taxon>Bacillati</taxon>
        <taxon>Actinomycetota</taxon>
        <taxon>Actinomycetes</taxon>
        <taxon>Micrococcales</taxon>
        <taxon>Microbacteriaceae</taxon>
        <taxon>Herbiconiux</taxon>
    </lineage>
</organism>
<dbReference type="InterPro" id="IPR036866">
    <property type="entry name" value="RibonucZ/Hydroxyglut_hydro"/>
</dbReference>
<dbReference type="SMART" id="SM00849">
    <property type="entry name" value="Lactamase_B"/>
    <property type="match status" value="1"/>
</dbReference>
<evidence type="ECO:0000313" key="3">
    <source>
        <dbReference type="Proteomes" id="UP001165586"/>
    </source>
</evidence>
<comment type="caution">
    <text evidence="2">The sequence shown here is derived from an EMBL/GenBank/DDBJ whole genome shotgun (WGS) entry which is preliminary data.</text>
</comment>
<protein>
    <submittedName>
        <fullName evidence="2">MBL fold metallo-hydrolase</fullName>
    </submittedName>
</protein>
<dbReference type="PANTHER" id="PTHR43546:SF3">
    <property type="entry name" value="UPF0173 METAL-DEPENDENT HYDROLASE MJ1163"/>
    <property type="match status" value="1"/>
</dbReference>
<proteinExistence type="predicted"/>
<sequence length="212" mass="23056">MRLTKFEHAALLLEQSGKKLFIDPGSFTTAITDAANTVAVVITHEHPDHWTPDQLRRILDASPDATIYGPEGVVRAAGDFAITRVDPGETVETSPFTLRFFGGRHAVIHSSIPVVDNVGVLVNDQLYYPGDSFFVPEGLDVDVLAVPAGAPWLKIAESMDYLLEVKPRRAFGTHEMVLSVAGKSMAADRLRWATEQGGGEYLDLQPGDSVDL</sequence>
<reference evidence="2" key="1">
    <citation type="submission" date="2022-08" db="EMBL/GenBank/DDBJ databases">
        <authorList>
            <person name="Deng Y."/>
            <person name="Han X.-F."/>
            <person name="Zhang Y.-Q."/>
        </authorList>
    </citation>
    <scope>NUCLEOTIDE SEQUENCE</scope>
    <source>
        <strain evidence="2">CPCC 203386</strain>
    </source>
</reference>
<accession>A0ABT2H890</accession>
<dbReference type="Pfam" id="PF13483">
    <property type="entry name" value="Lactamase_B_3"/>
    <property type="match status" value="1"/>
</dbReference>
<dbReference type="Gene3D" id="3.60.15.10">
    <property type="entry name" value="Ribonuclease Z/Hydroxyacylglutathione hydrolase-like"/>
    <property type="match status" value="1"/>
</dbReference>